<evidence type="ECO:0000313" key="2">
    <source>
        <dbReference type="EMBL" id="ROP43252.1"/>
    </source>
</evidence>
<reference evidence="2 3" key="1">
    <citation type="journal article" date="2015" name="Stand. Genomic Sci.">
        <title>Genomic Encyclopedia of Bacterial and Archaeal Type Strains, Phase III: the genomes of soil and plant-associated and newly described type strains.</title>
        <authorList>
            <person name="Whitman W.B."/>
            <person name="Woyke T."/>
            <person name="Klenk H.P."/>
            <person name="Zhou Y."/>
            <person name="Lilburn T.G."/>
            <person name="Beck B.J."/>
            <person name="De Vos P."/>
            <person name="Vandamme P."/>
            <person name="Eisen J.A."/>
            <person name="Garrity G."/>
            <person name="Hugenholtz P."/>
            <person name="Kyrpides N.C."/>
        </authorList>
    </citation>
    <scope>NUCLEOTIDE SEQUENCE [LARGE SCALE GENOMIC DNA]</scope>
    <source>
        <strain evidence="2 3">CECT 7306</strain>
    </source>
</reference>
<dbReference type="SUPFAM" id="SSF52980">
    <property type="entry name" value="Restriction endonuclease-like"/>
    <property type="match status" value="1"/>
</dbReference>
<dbReference type="Proteomes" id="UP000276232">
    <property type="component" value="Unassembled WGS sequence"/>
</dbReference>
<dbReference type="Pfam" id="PF04480">
    <property type="entry name" value="DUF559"/>
    <property type="match status" value="1"/>
</dbReference>
<dbReference type="InterPro" id="IPR007569">
    <property type="entry name" value="DUF559"/>
</dbReference>
<accession>A0A3N1HLN0</accession>
<gene>
    <name evidence="2" type="ORF">EDC03_1853</name>
</gene>
<organism evidence="2 3">
    <name type="scientific">Pseudokineococcus lusitanus</name>
    <dbReference type="NCBI Taxonomy" id="763993"/>
    <lineage>
        <taxon>Bacteria</taxon>
        <taxon>Bacillati</taxon>
        <taxon>Actinomycetota</taxon>
        <taxon>Actinomycetes</taxon>
        <taxon>Kineosporiales</taxon>
        <taxon>Kineosporiaceae</taxon>
        <taxon>Pseudokineococcus</taxon>
    </lineage>
</organism>
<dbReference type="RefSeq" id="WP_148058044.1">
    <property type="nucleotide sequence ID" value="NZ_RJKN01000004.1"/>
</dbReference>
<keyword evidence="3" id="KW-1185">Reference proteome</keyword>
<name>A0A3N1HLN0_9ACTN</name>
<dbReference type="OrthoDB" id="3173471at2"/>
<proteinExistence type="predicted"/>
<sequence length="290" mass="31156">MARRAEDLPRVFLGATAVAEGWLAKDDLRGPSVVRLLQGVYAPSWVTRDHALVCEGAGLVLPSGVQLTGASAATVLGLAWLRPDDPVEAVTEERDRRSVRRGVRVRRSRRDLEPGRAWRTAVLACPERVAFDAASRVPLPTAVARLDALAAAGHLDLGAMAGWLQGRRDGGVARVRAALELTDPRAESLPESRLRVLLVQAGVDVTVQHVVRDRSGGFVARVDLAVVGARVAVEYDGRWHGQPDQLEKDRRRLNKLQSAGWTVVHVTAADMADPGRVVAMVVAAVARAAA</sequence>
<dbReference type="InParanoid" id="A0A3N1HLN0"/>
<dbReference type="AlphaFoldDB" id="A0A3N1HLN0"/>
<dbReference type="Gene3D" id="3.40.960.10">
    <property type="entry name" value="VSR Endonuclease"/>
    <property type="match status" value="1"/>
</dbReference>
<evidence type="ECO:0000259" key="1">
    <source>
        <dbReference type="Pfam" id="PF04480"/>
    </source>
</evidence>
<dbReference type="EMBL" id="RJKN01000004">
    <property type="protein sequence ID" value="ROP43252.1"/>
    <property type="molecule type" value="Genomic_DNA"/>
</dbReference>
<protein>
    <submittedName>
        <fullName evidence="2">Uncharacterized protein DUF559</fullName>
    </submittedName>
</protein>
<dbReference type="InterPro" id="IPR011335">
    <property type="entry name" value="Restrct_endonuc-II-like"/>
</dbReference>
<feature type="domain" description="DUF559" evidence="1">
    <location>
        <begin position="222"/>
        <end position="283"/>
    </location>
</feature>
<comment type="caution">
    <text evidence="2">The sequence shown here is derived from an EMBL/GenBank/DDBJ whole genome shotgun (WGS) entry which is preliminary data.</text>
</comment>
<evidence type="ECO:0000313" key="3">
    <source>
        <dbReference type="Proteomes" id="UP000276232"/>
    </source>
</evidence>